<dbReference type="Proteomes" id="UP000019801">
    <property type="component" value="Chromosome I"/>
</dbReference>
<dbReference type="KEGG" id="bhs:BM1374165_00807"/>
<accession>X5M7A1</accession>
<dbReference type="PATRIC" id="fig|38323.4.peg.863"/>
<name>X5M7A1_BARHN</name>
<dbReference type="RefSeq" id="WP_236095380.1">
    <property type="nucleotide sequence ID" value="NZ_CACVBK010000011.1"/>
</dbReference>
<gene>
    <name evidence="1" type="ORF">BM1374165_00807</name>
</gene>
<protein>
    <submittedName>
        <fullName evidence="1">Uncharacterized protein</fullName>
    </submittedName>
</protein>
<dbReference type="EMBL" id="HG969191">
    <property type="protein sequence ID" value="CDO46818.1"/>
    <property type="molecule type" value="Genomic_DNA"/>
</dbReference>
<sequence>MNHQYSLIFLVISPDPNMALIIGNAKRLGKKNALANVVGVCTATYAHGAFSILGCISDYSQQ</sequence>
<organism evidence="1 2">
    <name type="scientific">Bartonella henselae</name>
    <name type="common">Rochalimaea henselae</name>
    <dbReference type="NCBI Taxonomy" id="38323"/>
    <lineage>
        <taxon>Bacteria</taxon>
        <taxon>Pseudomonadati</taxon>
        <taxon>Pseudomonadota</taxon>
        <taxon>Alphaproteobacteria</taxon>
        <taxon>Hyphomicrobiales</taxon>
        <taxon>Bartonellaceae</taxon>
        <taxon>Bartonella</taxon>
    </lineage>
</organism>
<dbReference type="AlphaFoldDB" id="X5M7A1"/>
<evidence type="ECO:0000313" key="2">
    <source>
        <dbReference type="Proteomes" id="UP000019801"/>
    </source>
</evidence>
<reference evidence="2" key="1">
    <citation type="submission" date="2013-11" db="EMBL/GenBank/DDBJ databases">
        <title>Genome sequencing of Bartonella spp. isolated from human blood.</title>
        <authorList>
            <person name="Raoult D."/>
        </authorList>
    </citation>
    <scope>NUCLEOTIDE SEQUENCE</scope>
    <source>
        <strain evidence="2">BM1374165</strain>
    </source>
</reference>
<evidence type="ECO:0000313" key="1">
    <source>
        <dbReference type="EMBL" id="CDO46818.1"/>
    </source>
</evidence>
<proteinExistence type="predicted"/>